<accession>A0A344PGR5</accession>
<dbReference type="RefSeq" id="WP_114074889.1">
    <property type="nucleotide sequence ID" value="NZ_CP030918.1"/>
</dbReference>
<proteinExistence type="predicted"/>
<name>A0A344PGR5_9RHOB</name>
<sequence length="184" mass="19083">MIRRILPLLLALLGVAAGAFGGDVLRARTSAPVPGQPAAADDAEAATGAEGAETPTLSEAPSADGEADSLEKTGAKLASFSFPQQFFVPLVRGGTVQGMMILSLSIETAEDQQEAVFKKENQLRDALLRQLMIHANTGGFDGNFTAEAHTALLRGALLASARKVAGDAVLQVLIGDITKQDGRT</sequence>
<gene>
    <name evidence="2" type="ORF">DRW48_01620</name>
</gene>
<feature type="region of interest" description="Disordered" evidence="1">
    <location>
        <begin position="30"/>
        <end position="69"/>
    </location>
</feature>
<keyword evidence="3" id="KW-1185">Reference proteome</keyword>
<evidence type="ECO:0000313" key="3">
    <source>
        <dbReference type="Proteomes" id="UP000252023"/>
    </source>
</evidence>
<evidence type="ECO:0008006" key="4">
    <source>
        <dbReference type="Google" id="ProtNLM"/>
    </source>
</evidence>
<dbReference type="AlphaFoldDB" id="A0A344PGR5"/>
<evidence type="ECO:0000256" key="1">
    <source>
        <dbReference type="SAM" id="MobiDB-lite"/>
    </source>
</evidence>
<protein>
    <recommendedName>
        <fullName evidence="4">Flagellar basal body-associated protein FliL</fullName>
    </recommendedName>
</protein>
<reference evidence="3" key="1">
    <citation type="submission" date="2018-07" db="EMBL/GenBank/DDBJ databases">
        <title>Genome sequencing of Paracoccus sp. SC2-6.</title>
        <authorList>
            <person name="Heo J."/>
            <person name="Kim S.-J."/>
            <person name="Kwon S.-W."/>
        </authorList>
    </citation>
    <scope>NUCLEOTIDE SEQUENCE [LARGE SCALE GENOMIC DNA]</scope>
    <source>
        <strain evidence="3">SC2-6</strain>
    </source>
</reference>
<feature type="compositionally biased region" description="Low complexity" evidence="1">
    <location>
        <begin position="45"/>
        <end position="54"/>
    </location>
</feature>
<dbReference type="OrthoDB" id="7864548at2"/>
<dbReference type="Proteomes" id="UP000252023">
    <property type="component" value="Chromosome"/>
</dbReference>
<dbReference type="EMBL" id="CP030918">
    <property type="protein sequence ID" value="AXC48570.1"/>
    <property type="molecule type" value="Genomic_DNA"/>
</dbReference>
<evidence type="ECO:0000313" key="2">
    <source>
        <dbReference type="EMBL" id="AXC48570.1"/>
    </source>
</evidence>
<organism evidence="2 3">
    <name type="scientific">Paracoccus suum</name>
    <dbReference type="NCBI Taxonomy" id="2259340"/>
    <lineage>
        <taxon>Bacteria</taxon>
        <taxon>Pseudomonadati</taxon>
        <taxon>Pseudomonadota</taxon>
        <taxon>Alphaproteobacteria</taxon>
        <taxon>Rhodobacterales</taxon>
        <taxon>Paracoccaceae</taxon>
        <taxon>Paracoccus</taxon>
    </lineage>
</organism>
<dbReference type="KEGG" id="pars:DRW48_01620"/>